<evidence type="ECO:0000313" key="4">
    <source>
        <dbReference type="Proteomes" id="UP000195953"/>
    </source>
</evidence>
<evidence type="ECO:0000313" key="1">
    <source>
        <dbReference type="EMBL" id="SMR01248.1"/>
    </source>
</evidence>
<geneLocation type="plasmid" evidence="3">
    <name>ppd885-29</name>
</geneLocation>
<gene>
    <name evidence="2" type="ORF">PD5205_04008</name>
    <name evidence="1" type="ORF">PD885_04006</name>
</gene>
<dbReference type="EMBL" id="LT853886">
    <property type="protein sequence ID" value="SMR06010.1"/>
    <property type="molecule type" value="Genomic_DNA"/>
</dbReference>
<protein>
    <submittedName>
        <fullName evidence="2">Uncharacterized protein</fullName>
    </submittedName>
</protein>
<evidence type="ECO:0000313" key="2">
    <source>
        <dbReference type="EMBL" id="SMR06010.1"/>
    </source>
</evidence>
<dbReference type="RefSeq" id="WP_002805642.1">
    <property type="nucleotide sequence ID" value="NZ_CP016831.1"/>
</dbReference>
<evidence type="ECO:0000313" key="3">
    <source>
        <dbReference type="Proteomes" id="UP000195877"/>
    </source>
</evidence>
<dbReference type="Proteomes" id="UP000195953">
    <property type="component" value="Plasmid pPD5205-30"/>
</dbReference>
<organism evidence="2 4">
    <name type="scientific">Xanthomonas fragariae</name>
    <dbReference type="NCBI Taxonomy" id="48664"/>
    <lineage>
        <taxon>Bacteria</taxon>
        <taxon>Pseudomonadati</taxon>
        <taxon>Pseudomonadota</taxon>
        <taxon>Gammaproteobacteria</taxon>
        <taxon>Lysobacterales</taxon>
        <taxon>Lysobacteraceae</taxon>
        <taxon>Xanthomonas</taxon>
    </lineage>
</organism>
<dbReference type="OrthoDB" id="9957113at2"/>
<reference evidence="2 4" key="2">
    <citation type="submission" date="2017-05" db="EMBL/GenBank/DDBJ databases">
        <authorList>
            <person name="Song R."/>
            <person name="Chenine A.L."/>
            <person name="Ruprecht R.M."/>
        </authorList>
    </citation>
    <scope>NUCLEOTIDE SEQUENCE [LARGE SCALE GENOMIC DNA]</scope>
    <source>
        <strain evidence="2">PD5205</strain>
        <plasmid evidence="4">ppd5205-30</plasmid>
    </source>
</reference>
<sequence>MGPGKKEKIIMANPVYYIREAQGQWAACNAKTMPAAKRAAVRAQMFQGTDVWVGSVVGEVIEPVAIKRHPDALNMSSRGRWVELDPAHCSVGDFGRI</sequence>
<reference evidence="1 3" key="1">
    <citation type="submission" date="2017-05" db="EMBL/GenBank/DDBJ databases">
        <authorList>
            <person name="Blom J."/>
        </authorList>
    </citation>
    <scope>NUCLEOTIDE SEQUENCE [LARGE SCALE GENOMIC DNA]</scope>
    <source>
        <strain evidence="1">PD885</strain>
        <plasmid evidence="3">ppd885-29</plasmid>
        <plasmid evidence="1">pPD885-29</plasmid>
    </source>
</reference>
<dbReference type="GeneID" id="61896239"/>
<geneLocation type="plasmid" evidence="4">
    <name>ppd5205-30</name>
</geneLocation>
<accession>A0A1Y6HCM5</accession>
<dbReference type="Proteomes" id="UP000195877">
    <property type="component" value="Plasmid pPD885-29"/>
</dbReference>
<proteinExistence type="predicted"/>
<keyword evidence="1" id="KW-0614">Plasmid</keyword>
<dbReference type="EMBL" id="LT853883">
    <property type="protein sequence ID" value="SMR01248.1"/>
    <property type="molecule type" value="Genomic_DNA"/>
</dbReference>
<keyword evidence="3" id="KW-1185">Reference proteome</keyword>
<name>A0A1Y6HCM5_9XANT</name>
<dbReference type="AlphaFoldDB" id="A0A1Y6HCM5"/>
<geneLocation type="plasmid" evidence="1">
    <name>pPD885-29</name>
</geneLocation>